<dbReference type="GO" id="GO:0005737">
    <property type="term" value="C:cytoplasm"/>
    <property type="evidence" value="ECO:0007669"/>
    <property type="project" value="TreeGrafter"/>
</dbReference>
<evidence type="ECO:0000313" key="2">
    <source>
        <dbReference type="EMBL" id="GAO46108.1"/>
    </source>
</evidence>
<sequence>MSIDVLDHPPEYSVFLHDYLLPGRPVIIKGLCRDWQIMKAWLAQDGTIDYDYLIAKYGDSQVPVVVQTRDCQDRSEMTLKEFVEHLRENEDAPSCNEERRIYLKDWHCVQENPEDELYATPDIFQDDWMNEQAVNRRTDDYRFVYLGGPNTYTPLHHDVYLSYSWSASITGTKRWVFIPPQFKEALENFNGEMPADIFDPCLSVANHPALAQMRAAAVVVEQNSGETIFVPSGWFHSVRNITTCLSVNHNWCNATNITIMYHALVEQVAAGEAAIDDLRDVVPSDEFYDLVQNMTRANWGMAWQEFWTMVRYHMNRLQHATEGYISDKWIITEQHRPSREWEDGRVTKLMKDWAEYKNNAHTRNIILDIA</sequence>
<dbReference type="PROSITE" id="PS51184">
    <property type="entry name" value="JMJC"/>
    <property type="match status" value="1"/>
</dbReference>
<reference evidence="2 3" key="1">
    <citation type="journal article" date="2011" name="J. Gen. Appl. Microbiol.">
        <title>Draft genome sequencing of the enigmatic yeast Saitoella complicata.</title>
        <authorList>
            <person name="Nishida H."/>
            <person name="Hamamoto M."/>
            <person name="Sugiyama J."/>
        </authorList>
    </citation>
    <scope>NUCLEOTIDE SEQUENCE [LARGE SCALE GENOMIC DNA]</scope>
    <source>
        <strain evidence="2 3">NRRL Y-17804</strain>
    </source>
</reference>
<protein>
    <recommendedName>
        <fullName evidence="1">JmjC domain-containing protein</fullName>
    </recommendedName>
</protein>
<dbReference type="AlphaFoldDB" id="A0A0E9N8I2"/>
<dbReference type="GO" id="GO:0016706">
    <property type="term" value="F:2-oxoglutarate-dependent dioxygenase activity"/>
    <property type="evidence" value="ECO:0007669"/>
    <property type="project" value="TreeGrafter"/>
</dbReference>
<reference evidence="2 3" key="3">
    <citation type="journal article" date="2015" name="Genome Announc.">
        <title>Draft Genome Sequence of the Archiascomycetous Yeast Saitoella complicata.</title>
        <authorList>
            <person name="Yamauchi K."/>
            <person name="Kondo S."/>
            <person name="Hamamoto M."/>
            <person name="Takahashi Y."/>
            <person name="Ogura Y."/>
            <person name="Hayashi T."/>
            <person name="Nishida H."/>
        </authorList>
    </citation>
    <scope>NUCLEOTIDE SEQUENCE [LARGE SCALE GENOMIC DNA]</scope>
    <source>
        <strain evidence="2 3">NRRL Y-17804</strain>
    </source>
</reference>
<organism evidence="2 3">
    <name type="scientific">Saitoella complicata (strain BCRC 22490 / CBS 7301 / JCM 7358 / NBRC 10748 / NRRL Y-17804)</name>
    <dbReference type="NCBI Taxonomy" id="698492"/>
    <lineage>
        <taxon>Eukaryota</taxon>
        <taxon>Fungi</taxon>
        <taxon>Dikarya</taxon>
        <taxon>Ascomycota</taxon>
        <taxon>Taphrinomycotina</taxon>
        <taxon>Taphrinomycotina incertae sedis</taxon>
        <taxon>Saitoella</taxon>
    </lineage>
</organism>
<dbReference type="Gene3D" id="2.60.120.650">
    <property type="entry name" value="Cupin"/>
    <property type="match status" value="1"/>
</dbReference>
<gene>
    <name evidence="2" type="ORF">G7K_0348-t1</name>
</gene>
<comment type="caution">
    <text evidence="2">The sequence shown here is derived from an EMBL/GenBank/DDBJ whole genome shotgun (WGS) entry which is preliminary data.</text>
</comment>
<reference evidence="2 3" key="2">
    <citation type="journal article" date="2014" name="J. Gen. Appl. Microbiol.">
        <title>The early diverging ascomycetous budding yeast Saitoella complicata has three histone deacetylases belonging to the Clr6, Hos2, and Rpd3 lineages.</title>
        <authorList>
            <person name="Nishida H."/>
            <person name="Matsumoto T."/>
            <person name="Kondo S."/>
            <person name="Hamamoto M."/>
            <person name="Yoshikawa H."/>
        </authorList>
    </citation>
    <scope>NUCLEOTIDE SEQUENCE [LARGE SCALE GENOMIC DNA]</scope>
    <source>
        <strain evidence="2 3">NRRL Y-17804</strain>
    </source>
</reference>
<dbReference type="InterPro" id="IPR003347">
    <property type="entry name" value="JmjC_dom"/>
</dbReference>
<dbReference type="GO" id="GO:0005634">
    <property type="term" value="C:nucleus"/>
    <property type="evidence" value="ECO:0007669"/>
    <property type="project" value="TreeGrafter"/>
</dbReference>
<keyword evidence="3" id="KW-1185">Reference proteome</keyword>
<dbReference type="OMA" id="HPCMFSR"/>
<proteinExistence type="predicted"/>
<evidence type="ECO:0000259" key="1">
    <source>
        <dbReference type="PROSITE" id="PS51184"/>
    </source>
</evidence>
<dbReference type="SMART" id="SM00558">
    <property type="entry name" value="JmjC"/>
    <property type="match status" value="1"/>
</dbReference>
<dbReference type="GO" id="GO:0043565">
    <property type="term" value="F:sequence-specific DNA binding"/>
    <property type="evidence" value="ECO:0007669"/>
    <property type="project" value="TreeGrafter"/>
</dbReference>
<dbReference type="InterPro" id="IPR041667">
    <property type="entry name" value="Cupin_8"/>
</dbReference>
<dbReference type="PANTHER" id="PTHR12480">
    <property type="entry name" value="ARGININE DEMETHYLASE AND LYSYL-HYDROXYLASE JMJD"/>
    <property type="match status" value="1"/>
</dbReference>
<dbReference type="Proteomes" id="UP000033140">
    <property type="component" value="Unassembled WGS sequence"/>
</dbReference>
<dbReference type="InterPro" id="IPR050910">
    <property type="entry name" value="JMJD6_ArgDemeth/LysHydrox"/>
</dbReference>
<evidence type="ECO:0000313" key="3">
    <source>
        <dbReference type="Proteomes" id="UP000033140"/>
    </source>
</evidence>
<dbReference type="Pfam" id="PF13621">
    <property type="entry name" value="Cupin_8"/>
    <property type="match status" value="1"/>
</dbReference>
<dbReference type="GO" id="GO:0045905">
    <property type="term" value="P:positive regulation of translational termination"/>
    <property type="evidence" value="ECO:0007669"/>
    <property type="project" value="TreeGrafter"/>
</dbReference>
<dbReference type="PANTHER" id="PTHR12480:SF6">
    <property type="entry name" value="2-OXOGLUTARATE AND IRON-DEPENDENT OXYGENASE JMJD4"/>
    <property type="match status" value="1"/>
</dbReference>
<feature type="domain" description="JmjC" evidence="1">
    <location>
        <begin position="109"/>
        <end position="268"/>
    </location>
</feature>
<dbReference type="STRING" id="698492.A0A0E9N8I2"/>
<dbReference type="SUPFAM" id="SSF51197">
    <property type="entry name" value="Clavaminate synthase-like"/>
    <property type="match status" value="1"/>
</dbReference>
<name>A0A0E9N8I2_SAICN</name>
<accession>A0A0E9N8I2</accession>
<dbReference type="EMBL" id="BACD03000002">
    <property type="protein sequence ID" value="GAO46108.1"/>
    <property type="molecule type" value="Genomic_DNA"/>
</dbReference>